<keyword evidence="1 2" id="KW-0472">Membrane</keyword>
<comment type="subcellular location">
    <subcellularLocation>
        <location evidence="2">Cell membrane</location>
        <topology evidence="2">Peripheral membrane protein</topology>
        <orientation evidence="2">Cytoplasmic side</orientation>
    </subcellularLocation>
</comment>
<dbReference type="NCBIfam" id="NF004739">
    <property type="entry name" value="PRK06075.1"/>
    <property type="match status" value="1"/>
</dbReference>
<dbReference type="OrthoDB" id="9801496at2"/>
<comment type="function">
    <text evidence="2">NDH-1 shuttles electrons from NADH, via FMN and iron-sulfur (Fe-S) centers, to quinones in the respiratory chain. The immediate electron acceptor for the enzyme in this species is believed to be ubiquinone. Couples the redox reaction to proton translocation (for every two electrons transferred, four hydrogen ions are translocated across the cytoplasmic membrane), and thus conserves the redox energy in a proton gradient.</text>
</comment>
<protein>
    <recommendedName>
        <fullName evidence="2">NADH-quinone oxidoreductase subunit D</fullName>
        <ecNumber evidence="2">7.1.1.-</ecNumber>
    </recommendedName>
    <alternativeName>
        <fullName evidence="2">NADH dehydrogenase I subunit D</fullName>
    </alternativeName>
    <alternativeName>
        <fullName evidence="2">NDH-1 subunit D</fullName>
    </alternativeName>
</protein>
<reference evidence="5" key="1">
    <citation type="submission" date="2016-10" db="EMBL/GenBank/DDBJ databases">
        <authorList>
            <person name="Varghese N."/>
            <person name="Submissions S."/>
        </authorList>
    </citation>
    <scope>NUCLEOTIDE SEQUENCE [LARGE SCALE GENOMIC DNA]</scope>
    <source>
        <strain evidence="5">DSM 8415</strain>
    </source>
</reference>
<feature type="domain" description="NADH-quinone oxidoreductase subunit D" evidence="3">
    <location>
        <begin position="128"/>
        <end position="398"/>
    </location>
</feature>
<dbReference type="Gene3D" id="1.10.645.10">
    <property type="entry name" value="Cytochrome-c3 Hydrogenase, chain B"/>
    <property type="match status" value="1"/>
</dbReference>
<dbReference type="NCBIfam" id="TIGR01962">
    <property type="entry name" value="NuoD"/>
    <property type="match status" value="1"/>
</dbReference>
<comment type="subunit">
    <text evidence="2">NDH-1 is composed of 14 different subunits. Subunits NuoB, C, D, E, F, and G constitute the peripheral sector of the complex.</text>
</comment>
<evidence type="ECO:0000259" key="3">
    <source>
        <dbReference type="Pfam" id="PF00346"/>
    </source>
</evidence>
<gene>
    <name evidence="2" type="primary">nuoD</name>
    <name evidence="4" type="ORF">SAMN05660835_01235</name>
</gene>
<keyword evidence="5" id="KW-1185">Reference proteome</keyword>
<organism evidence="4 5">
    <name type="scientific">Desulfurella multipotens</name>
    <dbReference type="NCBI Taxonomy" id="79269"/>
    <lineage>
        <taxon>Bacteria</taxon>
        <taxon>Pseudomonadati</taxon>
        <taxon>Campylobacterota</taxon>
        <taxon>Desulfurellia</taxon>
        <taxon>Desulfurellales</taxon>
        <taxon>Desulfurellaceae</taxon>
        <taxon>Desulfurella</taxon>
    </lineage>
</organism>
<sequence>MNKTYVVENEREVIVNMGPQHPSTHGVLRFVVKLDGEKIVESDPDVGYLHRGFEKFAENMTYQQFMPFTDRLDYLASMNNNFAYAMAVEKLLGISSQIPKRAEYIRVIMAELGRIASHLVWLATHALDIGAMTVFLYCFREREYILDMYEMACGNRLTYNYIRIGGVARDLPDGFLDKLKEFVKLFPSKVKEYHTLLSKNRIWLKRTKGIGYISKQDAINWGIAGPCTRGSGIDWDLRRDMPYSVYPELDFEIPVYHNCDVYDRYLVRMDEMIQSNRILEQCIEKIPDGPVMMKDSPYVWDPKEDIMKKNYALMKHFVKVVQGIKAPPGETYFGAENPKGELGFYIYSNGEGVPYRMKIRSPSFINLSAMPVMLKGHYIADIISVIGSLDFVFGECDR</sequence>
<dbReference type="AlphaFoldDB" id="A0A1G6NVV7"/>
<keyword evidence="2" id="KW-0874">Quinone</keyword>
<dbReference type="PANTHER" id="PTHR11993:SF10">
    <property type="entry name" value="NADH DEHYDROGENASE [UBIQUINONE] IRON-SULFUR PROTEIN 2, MITOCHONDRIAL"/>
    <property type="match status" value="1"/>
</dbReference>
<keyword evidence="2" id="KW-0813">Transport</keyword>
<dbReference type="GO" id="GO:0048038">
    <property type="term" value="F:quinone binding"/>
    <property type="evidence" value="ECO:0007669"/>
    <property type="project" value="UniProtKB-KW"/>
</dbReference>
<dbReference type="SUPFAM" id="SSF56762">
    <property type="entry name" value="HydB/Nqo4-like"/>
    <property type="match status" value="1"/>
</dbReference>
<evidence type="ECO:0000313" key="5">
    <source>
        <dbReference type="Proteomes" id="UP000199411"/>
    </source>
</evidence>
<comment type="catalytic activity">
    <reaction evidence="2">
        <text>a quinone + NADH + 5 H(+)(in) = a quinol + NAD(+) + 4 H(+)(out)</text>
        <dbReference type="Rhea" id="RHEA:57888"/>
        <dbReference type="ChEBI" id="CHEBI:15378"/>
        <dbReference type="ChEBI" id="CHEBI:24646"/>
        <dbReference type="ChEBI" id="CHEBI:57540"/>
        <dbReference type="ChEBI" id="CHEBI:57945"/>
        <dbReference type="ChEBI" id="CHEBI:132124"/>
    </reaction>
</comment>
<evidence type="ECO:0000256" key="1">
    <source>
        <dbReference type="ARBA" id="ARBA00023136"/>
    </source>
</evidence>
<keyword evidence="2" id="KW-0520">NAD</keyword>
<dbReference type="GO" id="GO:0050136">
    <property type="term" value="F:NADH dehydrogenase (quinone) (non-electrogenic) activity"/>
    <property type="evidence" value="ECO:0007669"/>
    <property type="project" value="UniProtKB-UniRule"/>
</dbReference>
<name>A0A1G6NVV7_9BACT</name>
<evidence type="ECO:0000313" key="4">
    <source>
        <dbReference type="EMBL" id="SDC71386.1"/>
    </source>
</evidence>
<dbReference type="GO" id="GO:0005886">
    <property type="term" value="C:plasma membrane"/>
    <property type="evidence" value="ECO:0007669"/>
    <property type="project" value="UniProtKB-SubCell"/>
</dbReference>
<keyword evidence="2" id="KW-0830">Ubiquinone</keyword>
<dbReference type="Pfam" id="PF00346">
    <property type="entry name" value="Complex1_49kDa"/>
    <property type="match status" value="1"/>
</dbReference>
<dbReference type="PANTHER" id="PTHR11993">
    <property type="entry name" value="NADH-UBIQUINONE OXIDOREDUCTASE 49 KDA SUBUNIT"/>
    <property type="match status" value="1"/>
</dbReference>
<keyword evidence="2" id="KW-1003">Cell membrane</keyword>
<dbReference type="EMBL" id="FMYU01000008">
    <property type="protein sequence ID" value="SDC71386.1"/>
    <property type="molecule type" value="Genomic_DNA"/>
</dbReference>
<accession>A0A1G6NVV7</accession>
<dbReference type="InterPro" id="IPR001135">
    <property type="entry name" value="NADH_Q_OxRdtase_suD"/>
</dbReference>
<dbReference type="GO" id="GO:0051287">
    <property type="term" value="F:NAD binding"/>
    <property type="evidence" value="ECO:0007669"/>
    <property type="project" value="InterPro"/>
</dbReference>
<dbReference type="InterPro" id="IPR029014">
    <property type="entry name" value="NiFe-Hase_large"/>
</dbReference>
<dbReference type="RefSeq" id="WP_025391350.1">
    <property type="nucleotide sequence ID" value="NZ_FMYU01000008.1"/>
</dbReference>
<dbReference type="InterPro" id="IPR022885">
    <property type="entry name" value="NDH1_su_D/H"/>
</dbReference>
<evidence type="ECO:0000256" key="2">
    <source>
        <dbReference type="HAMAP-Rule" id="MF_01358"/>
    </source>
</evidence>
<dbReference type="HAMAP" id="MF_01358">
    <property type="entry name" value="NDH1_NuoD"/>
    <property type="match status" value="1"/>
</dbReference>
<dbReference type="EC" id="7.1.1.-" evidence="2"/>
<dbReference type="Proteomes" id="UP000199411">
    <property type="component" value="Unassembled WGS sequence"/>
</dbReference>
<keyword evidence="2" id="KW-1278">Translocase</keyword>
<proteinExistence type="inferred from homology"/>
<comment type="similarity">
    <text evidence="2">Belongs to the complex I 49 kDa subunit family.</text>
</comment>